<comment type="caution">
    <text evidence="1">The sequence shown here is derived from an EMBL/GenBank/DDBJ whole genome shotgun (WGS) entry which is preliminary data.</text>
</comment>
<sequence>MEELSDFKEDTQDKVIGYMSGLIQSISPFAMNNPPVLDHSPLTTWQGTRLDYDANAESINKEMINQFTSLMENYDFNDTQLSKMTSELSELDNLNQRAYLDITTVGLERLLGSDKEQPVNLESNHETMDIIERLRSSNTARLLISESRFGEKSIDDGQTYYELKDSGAGRQDQKQTIELLITDAWLNREEPRRAASLATKLSSLEANQRDELVNELQQLDRTDKALSNYGPKEDHFERFIERTNVIHESNDLNALLSATEKLDEGVKDDFWRAANFLKEDVNKMIDVVNQFASKEVESLIDYINNLSDQVDQEELK</sequence>
<dbReference type="AlphaFoldDB" id="G2E7Q1"/>
<evidence type="ECO:0000313" key="1">
    <source>
        <dbReference type="EMBL" id="EGV27890.1"/>
    </source>
</evidence>
<evidence type="ECO:0000313" key="2">
    <source>
        <dbReference type="Proteomes" id="UP000004200"/>
    </source>
</evidence>
<protein>
    <submittedName>
        <fullName evidence="1">Uncharacterized protein</fullName>
    </submittedName>
</protein>
<accession>G2E7Q1</accession>
<organism evidence="1 2">
    <name type="scientific">Thiorhodococcus drewsii AZ1</name>
    <dbReference type="NCBI Taxonomy" id="765913"/>
    <lineage>
        <taxon>Bacteria</taxon>
        <taxon>Pseudomonadati</taxon>
        <taxon>Pseudomonadota</taxon>
        <taxon>Gammaproteobacteria</taxon>
        <taxon>Chromatiales</taxon>
        <taxon>Chromatiaceae</taxon>
        <taxon>Thiorhodococcus</taxon>
    </lineage>
</organism>
<proteinExistence type="predicted"/>
<dbReference type="Proteomes" id="UP000004200">
    <property type="component" value="Unassembled WGS sequence"/>
</dbReference>
<keyword evidence="2" id="KW-1185">Reference proteome</keyword>
<dbReference type="EMBL" id="AFWT01000054">
    <property type="protein sequence ID" value="EGV27890.1"/>
    <property type="molecule type" value="Genomic_DNA"/>
</dbReference>
<gene>
    <name evidence="1" type="ORF">ThidrDRAFT_4314</name>
</gene>
<name>G2E7Q1_9GAMM</name>
<reference evidence="1 2" key="1">
    <citation type="submission" date="2011-06" db="EMBL/GenBank/DDBJ databases">
        <title>The draft genome of Thiorhodococcus drewsii AZ1.</title>
        <authorList>
            <consortium name="US DOE Joint Genome Institute (JGI-PGF)"/>
            <person name="Lucas S."/>
            <person name="Han J."/>
            <person name="Lapidus A."/>
            <person name="Cheng J.-F."/>
            <person name="Goodwin L."/>
            <person name="Pitluck S."/>
            <person name="Peters L."/>
            <person name="Land M.L."/>
            <person name="Hauser L."/>
            <person name="Vogl K."/>
            <person name="Liu Z."/>
            <person name="Imhoff J."/>
            <person name="Thiel V."/>
            <person name="Frigaard N.-U."/>
            <person name="Bryant D.A."/>
            <person name="Woyke T.J."/>
        </authorList>
    </citation>
    <scope>NUCLEOTIDE SEQUENCE [LARGE SCALE GENOMIC DNA]</scope>
    <source>
        <strain evidence="1 2">AZ1</strain>
    </source>
</reference>
<dbReference type="eggNOG" id="ENOG502ZIU2">
    <property type="taxonomic scope" value="Bacteria"/>
</dbReference>